<dbReference type="Proteomes" id="UP000053095">
    <property type="component" value="Unassembled WGS sequence"/>
</dbReference>
<evidence type="ECO:0000256" key="1">
    <source>
        <dbReference type="ARBA" id="ARBA00006484"/>
    </source>
</evidence>
<comment type="caution">
    <text evidence="4">The sequence shown here is derived from an EMBL/GenBank/DDBJ whole genome shotgun (WGS) entry which is preliminary data.</text>
</comment>
<gene>
    <name evidence="4" type="ORF">TCE0_060r19389</name>
</gene>
<sequence>MLSFNKFRPQGVVANLFNQTRPTLIAPDTFISTRSYSIFQKTLDDPLRTSPTCFAGKTVLVTGANTGLGFEAALKSFGLHAKHVILGVRDVEKGEQAKQRILQTMPQIPLSLSETTRDGNPTSQRISVRKLDMSDYDSIHNFVNELAAKDGPLDVAILNAGVFGVKYEPLSKYGWENDLQVNVLSTALLSLLLLHAKAIKPKTGVLEFVASRRMRTVRLTEEEKNAPSLLEVFNRKQEKFDASRQYQVSKLLLVAFYKSLATRSANLVQGSPIITAVCPGFCQSNLSRGHQGFAADVLRAVLNTFVLRRTEEGARTLVTGTIPEEERHGRFWYDDELHDVMLPDNVGDTQQFANKILQDVITAIQCDTSVPVV</sequence>
<dbReference type="PRINTS" id="PR00081">
    <property type="entry name" value="GDHRDH"/>
</dbReference>
<keyword evidence="5" id="KW-1185">Reference proteome</keyword>
<keyword evidence="2" id="KW-0521">NADP</keyword>
<comment type="similarity">
    <text evidence="1">Belongs to the short-chain dehydrogenases/reductases (SDR) family.</text>
</comment>
<reference evidence="5" key="1">
    <citation type="journal article" date="2015" name="Genome Announc.">
        <title>Draft genome sequence of Talaromyces cellulolyticus strain Y-94, a source of lignocellulosic biomass-degrading enzymes.</title>
        <authorList>
            <person name="Fujii T."/>
            <person name="Koike H."/>
            <person name="Sawayama S."/>
            <person name="Yano S."/>
            <person name="Inoue H."/>
        </authorList>
    </citation>
    <scope>NUCLEOTIDE SEQUENCE [LARGE SCALE GENOMIC DNA]</scope>
    <source>
        <strain evidence="5">Y-94</strain>
    </source>
</reference>
<dbReference type="GO" id="GO:0016491">
    <property type="term" value="F:oxidoreductase activity"/>
    <property type="evidence" value="ECO:0007669"/>
    <property type="project" value="UniProtKB-KW"/>
</dbReference>
<dbReference type="Gene3D" id="3.40.50.720">
    <property type="entry name" value="NAD(P)-binding Rossmann-like Domain"/>
    <property type="match status" value="1"/>
</dbReference>
<dbReference type="InterPro" id="IPR036291">
    <property type="entry name" value="NAD(P)-bd_dom_sf"/>
</dbReference>
<evidence type="ECO:0000313" key="5">
    <source>
        <dbReference type="Proteomes" id="UP000053095"/>
    </source>
</evidence>
<protein>
    <submittedName>
        <fullName evidence="4">Short-chain dehydrogenase</fullName>
    </submittedName>
</protein>
<dbReference type="EMBL" id="DF933856">
    <property type="protein sequence ID" value="GAM44067.1"/>
    <property type="molecule type" value="Genomic_DNA"/>
</dbReference>
<evidence type="ECO:0000313" key="4">
    <source>
        <dbReference type="EMBL" id="GAM44067.1"/>
    </source>
</evidence>
<organism evidence="4 5">
    <name type="scientific">Talaromyces pinophilus</name>
    <name type="common">Penicillium pinophilum</name>
    <dbReference type="NCBI Taxonomy" id="128442"/>
    <lineage>
        <taxon>Eukaryota</taxon>
        <taxon>Fungi</taxon>
        <taxon>Dikarya</taxon>
        <taxon>Ascomycota</taxon>
        <taxon>Pezizomycotina</taxon>
        <taxon>Eurotiomycetes</taxon>
        <taxon>Eurotiomycetidae</taxon>
        <taxon>Eurotiales</taxon>
        <taxon>Trichocomaceae</taxon>
        <taxon>Talaromyces</taxon>
        <taxon>Talaromyces sect. Talaromyces</taxon>
    </lineage>
</organism>
<dbReference type="Pfam" id="PF00106">
    <property type="entry name" value="adh_short"/>
    <property type="match status" value="1"/>
</dbReference>
<evidence type="ECO:0000256" key="2">
    <source>
        <dbReference type="ARBA" id="ARBA00022857"/>
    </source>
</evidence>
<accession>A0A6V8HPW1</accession>
<dbReference type="PANTHER" id="PTHR24320:SF252">
    <property type="entry name" value="DEHYDROGENASE_REDUCTASE FAMILY PROTEIN, PUTATIVE (AFU_ORTHOLOGUE AFUA_3G08550)-RELATED"/>
    <property type="match status" value="1"/>
</dbReference>
<dbReference type="PANTHER" id="PTHR24320">
    <property type="entry name" value="RETINOL DEHYDROGENASE"/>
    <property type="match status" value="1"/>
</dbReference>
<dbReference type="InterPro" id="IPR002347">
    <property type="entry name" value="SDR_fam"/>
</dbReference>
<dbReference type="SUPFAM" id="SSF51735">
    <property type="entry name" value="NAD(P)-binding Rossmann-fold domains"/>
    <property type="match status" value="1"/>
</dbReference>
<dbReference type="AlphaFoldDB" id="A0A6V8HPW1"/>
<evidence type="ECO:0000256" key="3">
    <source>
        <dbReference type="ARBA" id="ARBA00023002"/>
    </source>
</evidence>
<proteinExistence type="inferred from homology"/>
<keyword evidence="3" id="KW-0560">Oxidoreductase</keyword>
<name>A0A6V8HPW1_TALPI</name>